<dbReference type="Pfam" id="PF00361">
    <property type="entry name" value="Proton_antipo_M"/>
    <property type="match status" value="1"/>
</dbReference>
<feature type="transmembrane region" description="Helical" evidence="13">
    <location>
        <begin position="335"/>
        <end position="356"/>
    </location>
</feature>
<keyword evidence="8 13" id="KW-1278">Translocase</keyword>
<keyword evidence="5 13" id="KW-0874">Quinone</keyword>
<evidence type="ECO:0000256" key="11">
    <source>
        <dbReference type="ARBA" id="ARBA00023078"/>
    </source>
</evidence>
<keyword evidence="9 13" id="KW-1133">Transmembrane helix</keyword>
<dbReference type="EMBL" id="KM817788">
    <property type="protein sequence ID" value="AJB98514.1"/>
    <property type="molecule type" value="Genomic_DNA"/>
</dbReference>
<evidence type="ECO:0000256" key="10">
    <source>
        <dbReference type="ARBA" id="ARBA00023027"/>
    </source>
</evidence>
<evidence type="ECO:0000256" key="9">
    <source>
        <dbReference type="ARBA" id="ARBA00022989"/>
    </source>
</evidence>
<dbReference type="NCBIfam" id="TIGR01770">
    <property type="entry name" value="NDH_I_N"/>
    <property type="match status" value="1"/>
</dbReference>
<comment type="subunit">
    <text evidence="13">NDH is composed of at least 16 different subunits, 5 of which are encoded in the nucleus.</text>
</comment>
<feature type="transmembrane region" description="Helical" evidence="13">
    <location>
        <begin position="40"/>
        <end position="61"/>
    </location>
</feature>
<dbReference type="InterPro" id="IPR001750">
    <property type="entry name" value="ND/Mrp_TM"/>
</dbReference>
<name>A0A1B0PVP8_HELZY</name>
<keyword evidence="4 13" id="KW-0812">Transmembrane</keyword>
<comment type="catalytic activity">
    <reaction evidence="13">
        <text>a plastoquinone + NADPH + (n+1) H(+)(in) = a plastoquinol + NADP(+) + n H(+)(out)</text>
        <dbReference type="Rhea" id="RHEA:42612"/>
        <dbReference type="Rhea" id="RHEA-COMP:9561"/>
        <dbReference type="Rhea" id="RHEA-COMP:9562"/>
        <dbReference type="ChEBI" id="CHEBI:15378"/>
        <dbReference type="ChEBI" id="CHEBI:17757"/>
        <dbReference type="ChEBI" id="CHEBI:57783"/>
        <dbReference type="ChEBI" id="CHEBI:58349"/>
        <dbReference type="ChEBI" id="CHEBI:62192"/>
    </reaction>
</comment>
<dbReference type="InterPro" id="IPR010096">
    <property type="entry name" value="NADH-Q_OxRdtase_suN/2"/>
</dbReference>
<feature type="transmembrane region" description="Helical" evidence="13">
    <location>
        <begin position="14"/>
        <end position="33"/>
    </location>
</feature>
<organism evidence="16">
    <name type="scientific">Helminthostachys zeylanica</name>
    <name type="common">Flowering fern</name>
    <name type="synonym">Osmunda zeylanica</name>
    <dbReference type="NCBI Taxonomy" id="41913"/>
    <lineage>
        <taxon>Eukaryota</taxon>
        <taxon>Viridiplantae</taxon>
        <taxon>Streptophyta</taxon>
        <taxon>Embryophyta</taxon>
        <taxon>Tracheophyta</taxon>
        <taxon>Polypodiopsida</taxon>
        <taxon>Ophioglossidae</taxon>
        <taxon>Ophioglossales</taxon>
        <taxon>Ophioglossaceae</taxon>
        <taxon>Helminthostachyoideae</taxon>
        <taxon>Helminthostachys</taxon>
    </lineage>
</organism>
<evidence type="ECO:0000256" key="1">
    <source>
        <dbReference type="ARBA" id="ARBA00004141"/>
    </source>
</evidence>
<evidence type="ECO:0000256" key="3">
    <source>
        <dbReference type="ARBA" id="ARBA00022528"/>
    </source>
</evidence>
<geneLocation type="chloroplast" evidence="16"/>
<keyword evidence="12 13" id="KW-0472">Membrane</keyword>
<proteinExistence type="inferred from homology"/>
<feature type="transmembrane region" description="Helical" evidence="13">
    <location>
        <begin position="205"/>
        <end position="224"/>
    </location>
</feature>
<feature type="transmembrane region" description="Helical" evidence="13">
    <location>
        <begin position="130"/>
        <end position="149"/>
    </location>
</feature>
<comment type="subcellular location">
    <subcellularLocation>
        <location evidence="1">Membrane</location>
        <topology evidence="1">Multi-pass membrane protein</topology>
    </subcellularLocation>
    <subcellularLocation>
        <location evidence="13">Plastid</location>
        <location evidence="13">Chloroplast thylakoid membrane</location>
        <topology evidence="13">Multi-pass membrane protein</topology>
    </subcellularLocation>
</comment>
<feature type="transmembrane region" description="Helical" evidence="13">
    <location>
        <begin position="409"/>
        <end position="430"/>
    </location>
</feature>
<feature type="transmembrane region" description="Helical" evidence="13">
    <location>
        <begin position="305"/>
        <end position="323"/>
    </location>
</feature>
<evidence type="ECO:0000256" key="13">
    <source>
        <dbReference type="HAMAP-Rule" id="MF_00445"/>
    </source>
</evidence>
<dbReference type="Pfam" id="PF19530">
    <property type="entry name" value="Ndh2_N"/>
    <property type="match status" value="1"/>
</dbReference>
<evidence type="ECO:0000256" key="4">
    <source>
        <dbReference type="ARBA" id="ARBA00022692"/>
    </source>
</evidence>
<keyword evidence="10 13" id="KW-0520">NAD</keyword>
<evidence type="ECO:0000259" key="15">
    <source>
        <dbReference type="Pfam" id="PF19530"/>
    </source>
</evidence>
<evidence type="ECO:0000313" key="16">
    <source>
        <dbReference type="EMBL" id="AJB98514.1"/>
    </source>
</evidence>
<keyword evidence="2 13" id="KW-0813">Transport</keyword>
<feature type="transmembrane region" description="Helical" evidence="13">
    <location>
        <begin position="161"/>
        <end position="185"/>
    </location>
</feature>
<comment type="function">
    <text evidence="13">NDH shuttles electrons from NAD(P)H:plastoquinone, via FMN and iron-sulfur (Fe-S) centers, to quinones in the photosynthetic chain and possibly in a chloroplast respiratory chain. The immediate electron acceptor for the enzyme in this species is believed to be plastoquinone. Couples the redox reaction to proton translocation, and thus conserves the redox energy in a proton gradient.</text>
</comment>
<feature type="transmembrane region" description="Helical" evidence="13">
    <location>
        <begin position="376"/>
        <end position="397"/>
    </location>
</feature>
<dbReference type="GO" id="GO:0016655">
    <property type="term" value="F:oxidoreductase activity, acting on NAD(P)H, quinone or similar compound as acceptor"/>
    <property type="evidence" value="ECO:0007669"/>
    <property type="project" value="UniProtKB-UniRule"/>
</dbReference>
<dbReference type="AlphaFoldDB" id="A0A1B0PVP8"/>
<keyword evidence="7 13" id="KW-0618">Plastoquinone</keyword>
<keyword evidence="11 13" id="KW-0793">Thylakoid</keyword>
<evidence type="ECO:0000256" key="8">
    <source>
        <dbReference type="ARBA" id="ARBA00022967"/>
    </source>
</evidence>
<reference evidence="16" key="1">
    <citation type="submission" date="2016-11" db="EMBL/GenBank/DDBJ databases">
        <title>The chloroplast genome sequences of Ophioglossaceae.</title>
        <authorList>
            <person name="Kim H.T."/>
            <person name="Kim K.-J."/>
        </authorList>
    </citation>
    <scope>NUCLEOTIDE SEQUENCE</scope>
</reference>
<evidence type="ECO:0000259" key="14">
    <source>
        <dbReference type="Pfam" id="PF00361"/>
    </source>
</evidence>
<dbReference type="GO" id="GO:0009535">
    <property type="term" value="C:chloroplast thylakoid membrane"/>
    <property type="evidence" value="ECO:0007669"/>
    <property type="project" value="UniProtKB-SubCell"/>
</dbReference>
<dbReference type="GO" id="GO:0019684">
    <property type="term" value="P:photosynthesis, light reaction"/>
    <property type="evidence" value="ECO:0007669"/>
    <property type="project" value="UniProtKB-UniRule"/>
</dbReference>
<gene>
    <name evidence="13 16" type="primary">ndhB</name>
</gene>
<evidence type="ECO:0000256" key="7">
    <source>
        <dbReference type="ARBA" id="ARBA00022957"/>
    </source>
</evidence>
<keyword evidence="3 16" id="KW-0150">Chloroplast</keyword>
<dbReference type="GO" id="GO:0048038">
    <property type="term" value="F:quinone binding"/>
    <property type="evidence" value="ECO:0007669"/>
    <property type="project" value="UniProtKB-KW"/>
</dbReference>
<dbReference type="GO" id="GO:0042773">
    <property type="term" value="P:ATP synthesis coupled electron transport"/>
    <property type="evidence" value="ECO:0007669"/>
    <property type="project" value="InterPro"/>
</dbReference>
<dbReference type="GO" id="GO:0008137">
    <property type="term" value="F:NADH dehydrogenase (ubiquinone) activity"/>
    <property type="evidence" value="ECO:0007669"/>
    <property type="project" value="InterPro"/>
</dbReference>
<evidence type="ECO:0000256" key="12">
    <source>
        <dbReference type="ARBA" id="ARBA00023136"/>
    </source>
</evidence>
<dbReference type="PANTHER" id="PTHR22773">
    <property type="entry name" value="NADH DEHYDROGENASE"/>
    <property type="match status" value="1"/>
</dbReference>
<dbReference type="InterPro" id="IPR045693">
    <property type="entry name" value="Ndh2_N"/>
</dbReference>
<protein>
    <recommendedName>
        <fullName evidence="13">NAD(P)H-quinone oxidoreductase subunit 2, chloroplastic</fullName>
        <ecNumber evidence="13">7.1.1.-</ecNumber>
    </recommendedName>
    <alternativeName>
        <fullName evidence="13">NAD(P)H dehydrogenase, subunit 2</fullName>
    </alternativeName>
    <alternativeName>
        <fullName evidence="13">NADH-plastoquinone oxidoreductase subunit 2</fullName>
    </alternativeName>
</protein>
<feature type="domain" description="NAD(P)H-quinone oxidoreductase subunit 2 N-terminal" evidence="15">
    <location>
        <begin position="6"/>
        <end position="99"/>
    </location>
</feature>
<keyword evidence="16" id="KW-0934">Plastid</keyword>
<sequence>MEDSNLFPVYNNPILLELVLVSGLIATLILDLFPNKGNRSWSYSISVITLVMGIVVLLLQWDDKSILTFPGTLRVNSFNNLFRSFILICTLLCIPLSVDYMRCGGMATTEFLSFVLAATSGGVFPCNANNLVSIFVALECLALPSYLLSGCMKKDVRSNEAAMKYLLVGGASSSTSIYGFSLLYGLSGGEIRLQGIASGLINTRMYDSIGVAISTIFITVGTGFKPSLVPFHQWAPDVYEGSPTPVVAFLSVASKVAVLAPVIRIFPLIFSPLSNEWHLSFELLATLSMISGNLIAVAQTSMKRMLAYSSISQIGYIFVGVIAGDSSTGYTSAIIYMLIHILMNLGTFACIILFGLRTGTDNIRDYAGLYEKDPPLAISLALCLLSLGGIPPLAGFSGKLYLFWCGWRAGLYSLVLVALPTSVISIYYYSRIIQLLFTDRDERRTVYTQEYEVYSYSPVLKNSIEAVMISCTVASTVLGILADPIISIVQNTTP</sequence>
<comment type="catalytic activity">
    <reaction evidence="13">
        <text>a plastoquinone + NADH + (n+1) H(+)(in) = a plastoquinol + NAD(+) + n H(+)(out)</text>
        <dbReference type="Rhea" id="RHEA:42608"/>
        <dbReference type="Rhea" id="RHEA-COMP:9561"/>
        <dbReference type="Rhea" id="RHEA-COMP:9562"/>
        <dbReference type="ChEBI" id="CHEBI:15378"/>
        <dbReference type="ChEBI" id="CHEBI:17757"/>
        <dbReference type="ChEBI" id="CHEBI:57540"/>
        <dbReference type="ChEBI" id="CHEBI:57945"/>
        <dbReference type="ChEBI" id="CHEBI:62192"/>
    </reaction>
</comment>
<evidence type="ECO:0000256" key="6">
    <source>
        <dbReference type="ARBA" id="ARBA00022857"/>
    </source>
</evidence>
<comment type="similarity">
    <text evidence="13">Belongs to the complex I subunit 2 family.</text>
</comment>
<feature type="transmembrane region" description="Helical" evidence="13">
    <location>
        <begin position="81"/>
        <end position="98"/>
    </location>
</feature>
<feature type="transmembrane region" description="Helical" evidence="13">
    <location>
        <begin position="245"/>
        <end position="266"/>
    </location>
</feature>
<dbReference type="PRINTS" id="PR01434">
    <property type="entry name" value="NADHDHGNASE5"/>
</dbReference>
<keyword evidence="6 13" id="KW-0521">NADP</keyword>
<evidence type="ECO:0000256" key="5">
    <source>
        <dbReference type="ARBA" id="ARBA00022719"/>
    </source>
</evidence>
<dbReference type="HAMAP" id="MF_00445">
    <property type="entry name" value="NDH1_NuoN_1"/>
    <property type="match status" value="1"/>
</dbReference>
<feature type="transmembrane region" description="Helical" evidence="13">
    <location>
        <begin position="278"/>
        <end position="298"/>
    </location>
</feature>
<feature type="domain" description="NADH:quinone oxidoreductase/Mrp antiporter transmembrane" evidence="14">
    <location>
        <begin position="128"/>
        <end position="425"/>
    </location>
</feature>
<dbReference type="EC" id="7.1.1.-" evidence="13"/>
<accession>A0A1B0PVP8</accession>
<evidence type="ECO:0000256" key="2">
    <source>
        <dbReference type="ARBA" id="ARBA00022448"/>
    </source>
</evidence>